<evidence type="ECO:0000313" key="1">
    <source>
        <dbReference type="EMBL" id="QGV79471.1"/>
    </source>
</evidence>
<sequence>MADIHELTLALDLRDELPDAEVAELLWHLGLGARPETPVIVPSFGYEDEDDPAPLLADHGAAHKVGGALTSALVRRPADGWALASRQEIHPDQFDEVGALLTWLAARATDRHARPGDGVHLGWIRFYDSDRPEPLVARDGTVEWPS</sequence>
<dbReference type="KEGG" id="sfic:EIZ62_15375"/>
<reference evidence="1 2" key="1">
    <citation type="submission" date="2018-12" db="EMBL/GenBank/DDBJ databases">
        <title>Complete genome sequence of Streptomyces ficellus NRRL8067, the producer of ficellomycin, feldamycin and nojirimycin.</title>
        <authorList>
            <person name="Zhang H."/>
            <person name="Yue R."/>
            <person name="Liu Y."/>
            <person name="Li M."/>
            <person name="Mu H."/>
            <person name="Zhang J."/>
        </authorList>
    </citation>
    <scope>NUCLEOTIDE SEQUENCE [LARGE SCALE GENOMIC DNA]</scope>
    <source>
        <strain evidence="1 2">NRRL 8067</strain>
    </source>
</reference>
<dbReference type="EMBL" id="CP034279">
    <property type="protein sequence ID" value="QGV79471.1"/>
    <property type="molecule type" value="Genomic_DNA"/>
</dbReference>
<dbReference type="Proteomes" id="UP000422572">
    <property type="component" value="Chromosome"/>
</dbReference>
<keyword evidence="2" id="KW-1185">Reference proteome</keyword>
<evidence type="ECO:0000313" key="2">
    <source>
        <dbReference type="Proteomes" id="UP000422572"/>
    </source>
</evidence>
<gene>
    <name evidence="1" type="ORF">EIZ62_15375</name>
</gene>
<dbReference type="RefSeq" id="WP_156693216.1">
    <property type="nucleotide sequence ID" value="NZ_CP034279.1"/>
</dbReference>
<accession>A0A6I6F8V8</accession>
<name>A0A6I6F8V8_9ACTN</name>
<organism evidence="1 2">
    <name type="scientific">Streptomyces ficellus</name>
    <dbReference type="NCBI Taxonomy" id="1977088"/>
    <lineage>
        <taxon>Bacteria</taxon>
        <taxon>Bacillati</taxon>
        <taxon>Actinomycetota</taxon>
        <taxon>Actinomycetes</taxon>
        <taxon>Kitasatosporales</taxon>
        <taxon>Streptomycetaceae</taxon>
        <taxon>Streptomyces</taxon>
    </lineage>
</organism>
<dbReference type="AlphaFoldDB" id="A0A6I6F8V8"/>
<dbReference type="OrthoDB" id="4171745at2"/>
<protein>
    <submittedName>
        <fullName evidence="1">Uncharacterized protein</fullName>
    </submittedName>
</protein>
<proteinExistence type="predicted"/>